<dbReference type="NCBIfam" id="TIGR01557">
    <property type="entry name" value="myb_SHAQKYF"/>
    <property type="match status" value="1"/>
</dbReference>
<feature type="domain" description="HTH myb-type" evidence="7">
    <location>
        <begin position="12"/>
        <end position="72"/>
    </location>
</feature>
<dbReference type="InterPro" id="IPR001005">
    <property type="entry name" value="SANT/Myb"/>
</dbReference>
<dbReference type="EMBL" id="AUSU01001713">
    <property type="protein sequence ID" value="EPS70357.1"/>
    <property type="molecule type" value="Genomic_DNA"/>
</dbReference>
<evidence type="ECO:0000259" key="7">
    <source>
        <dbReference type="PROSITE" id="PS51294"/>
    </source>
</evidence>
<keyword evidence="5" id="KW-0804">Transcription</keyword>
<gene>
    <name evidence="8" type="ORF">M569_04405</name>
</gene>
<name>S8ECW6_9LAMI</name>
<dbReference type="OrthoDB" id="551907at2759"/>
<dbReference type="PROSITE" id="PS51294">
    <property type="entry name" value="HTH_MYB"/>
    <property type="match status" value="1"/>
</dbReference>
<dbReference type="PANTHER" id="PTHR31499">
    <property type="entry name" value="MYB FAMILY TRANSCRIPTION FACTOR PHL11"/>
    <property type="match status" value="1"/>
</dbReference>
<dbReference type="InterPro" id="IPR006447">
    <property type="entry name" value="Myb_dom_plants"/>
</dbReference>
<dbReference type="InterPro" id="IPR046955">
    <property type="entry name" value="PHR1-like"/>
</dbReference>
<dbReference type="InterPro" id="IPR025756">
    <property type="entry name" value="Myb_CC_LHEQLE"/>
</dbReference>
<dbReference type="SUPFAM" id="SSF46689">
    <property type="entry name" value="Homeodomain-like"/>
    <property type="match status" value="1"/>
</dbReference>
<dbReference type="Proteomes" id="UP000015453">
    <property type="component" value="Unassembled WGS sequence"/>
</dbReference>
<reference evidence="8 9" key="1">
    <citation type="journal article" date="2013" name="BMC Genomics">
        <title>The miniature genome of a carnivorous plant Genlisea aurea contains a low number of genes and short non-coding sequences.</title>
        <authorList>
            <person name="Leushkin E.V."/>
            <person name="Sutormin R.A."/>
            <person name="Nabieva E.R."/>
            <person name="Penin A.A."/>
            <person name="Kondrashov A.S."/>
            <person name="Logacheva M.D."/>
        </authorList>
    </citation>
    <scope>NUCLEOTIDE SEQUENCE [LARGE SCALE GENOMIC DNA]</scope>
</reference>
<dbReference type="Pfam" id="PF14379">
    <property type="entry name" value="Myb_CC_LHEQLE"/>
    <property type="match status" value="1"/>
</dbReference>
<accession>S8ECW6</accession>
<keyword evidence="3" id="KW-0805">Transcription regulation</keyword>
<comment type="similarity">
    <text evidence="2">Belongs to the MYB-CC family.</text>
</comment>
<sequence>DSTPGGSSNTSMASKQRLRWTNELHERFVDAVAQLGGPDRATPKGVLRIMGLQGLTIYHVKSHLQKYRLAKYLPDSSTDVIIEEKSESGDVLSALDGSSGMQITEALKLQMEVQKRLHEQLEVQRQLELRIEAQGKYLKKIIEEQRRLSEVLEAPPG</sequence>
<evidence type="ECO:0000313" key="8">
    <source>
        <dbReference type="EMBL" id="EPS70357.1"/>
    </source>
</evidence>
<evidence type="ECO:0000256" key="5">
    <source>
        <dbReference type="ARBA" id="ARBA00023163"/>
    </source>
</evidence>
<evidence type="ECO:0000256" key="1">
    <source>
        <dbReference type="ARBA" id="ARBA00004123"/>
    </source>
</evidence>
<dbReference type="GO" id="GO:0003700">
    <property type="term" value="F:DNA-binding transcription factor activity"/>
    <property type="evidence" value="ECO:0007669"/>
    <property type="project" value="InterPro"/>
</dbReference>
<dbReference type="InterPro" id="IPR017930">
    <property type="entry name" value="Myb_dom"/>
</dbReference>
<evidence type="ECO:0000256" key="2">
    <source>
        <dbReference type="ARBA" id="ARBA00006783"/>
    </source>
</evidence>
<feature type="non-terminal residue" evidence="8">
    <location>
        <position position="157"/>
    </location>
</feature>
<dbReference type="GO" id="GO:0003677">
    <property type="term" value="F:DNA binding"/>
    <property type="evidence" value="ECO:0007669"/>
    <property type="project" value="InterPro"/>
</dbReference>
<organism evidence="8 9">
    <name type="scientific">Genlisea aurea</name>
    <dbReference type="NCBI Taxonomy" id="192259"/>
    <lineage>
        <taxon>Eukaryota</taxon>
        <taxon>Viridiplantae</taxon>
        <taxon>Streptophyta</taxon>
        <taxon>Embryophyta</taxon>
        <taxon>Tracheophyta</taxon>
        <taxon>Spermatophyta</taxon>
        <taxon>Magnoliopsida</taxon>
        <taxon>eudicotyledons</taxon>
        <taxon>Gunneridae</taxon>
        <taxon>Pentapetalae</taxon>
        <taxon>asterids</taxon>
        <taxon>lamiids</taxon>
        <taxon>Lamiales</taxon>
        <taxon>Lentibulariaceae</taxon>
        <taxon>Genlisea</taxon>
    </lineage>
</organism>
<dbReference type="Gene3D" id="1.10.10.60">
    <property type="entry name" value="Homeodomain-like"/>
    <property type="match status" value="1"/>
</dbReference>
<evidence type="ECO:0000313" key="9">
    <source>
        <dbReference type="Proteomes" id="UP000015453"/>
    </source>
</evidence>
<dbReference type="FunFam" id="1.10.10.60:FF:000002">
    <property type="entry name" value="Myb family transcription factor"/>
    <property type="match status" value="1"/>
</dbReference>
<dbReference type="PANTHER" id="PTHR31499:SF83">
    <property type="entry name" value="MYB FAMILY TRANSCRIPTION FACTOR PHL7-LIKE ISOFORM X2"/>
    <property type="match status" value="1"/>
</dbReference>
<keyword evidence="9" id="KW-1185">Reference proteome</keyword>
<keyword evidence="6" id="KW-0539">Nucleus</keyword>
<dbReference type="AlphaFoldDB" id="S8ECW6"/>
<protein>
    <recommendedName>
        <fullName evidence="7">HTH myb-type domain-containing protein</fullName>
    </recommendedName>
</protein>
<dbReference type="GO" id="GO:0005634">
    <property type="term" value="C:nucleus"/>
    <property type="evidence" value="ECO:0007669"/>
    <property type="project" value="UniProtKB-SubCell"/>
</dbReference>
<evidence type="ECO:0000256" key="4">
    <source>
        <dbReference type="ARBA" id="ARBA00023054"/>
    </source>
</evidence>
<feature type="non-terminal residue" evidence="8">
    <location>
        <position position="1"/>
    </location>
</feature>
<dbReference type="InterPro" id="IPR009057">
    <property type="entry name" value="Homeodomain-like_sf"/>
</dbReference>
<dbReference type="Pfam" id="PF00249">
    <property type="entry name" value="Myb_DNA-binding"/>
    <property type="match status" value="1"/>
</dbReference>
<evidence type="ECO:0000256" key="6">
    <source>
        <dbReference type="ARBA" id="ARBA00023242"/>
    </source>
</evidence>
<comment type="caution">
    <text evidence="8">The sequence shown here is derived from an EMBL/GenBank/DDBJ whole genome shotgun (WGS) entry which is preliminary data.</text>
</comment>
<keyword evidence="4" id="KW-0175">Coiled coil</keyword>
<evidence type="ECO:0000256" key="3">
    <source>
        <dbReference type="ARBA" id="ARBA00023015"/>
    </source>
</evidence>
<comment type="subcellular location">
    <subcellularLocation>
        <location evidence="1">Nucleus</location>
    </subcellularLocation>
</comment>
<proteinExistence type="inferred from homology"/>